<dbReference type="PANTHER" id="PTHR36330">
    <property type="entry name" value="LIPASE/LIPOOXYGENASE, PLAT/LH2 FAMILY PROTEIN"/>
    <property type="match status" value="1"/>
</dbReference>
<keyword evidence="5" id="KW-1185">Reference proteome</keyword>
<dbReference type="OrthoDB" id="2018869at2759"/>
<dbReference type="Pfam" id="PF24938">
    <property type="entry name" value="DUF7755"/>
    <property type="match status" value="1"/>
</dbReference>
<proteinExistence type="predicted"/>
<feature type="region of interest" description="Disordered" evidence="1">
    <location>
        <begin position="97"/>
        <end position="117"/>
    </location>
</feature>
<feature type="region of interest" description="Disordered" evidence="1">
    <location>
        <begin position="276"/>
        <end position="299"/>
    </location>
</feature>
<feature type="transmembrane region" description="Helical" evidence="2">
    <location>
        <begin position="325"/>
        <end position="343"/>
    </location>
</feature>
<feature type="transmembrane region" description="Helical" evidence="2">
    <location>
        <begin position="349"/>
        <end position="372"/>
    </location>
</feature>
<keyword evidence="2" id="KW-0812">Transmembrane</keyword>
<organism evidence="4 5">
    <name type="scientific">Pycnococcus provasolii</name>
    <dbReference type="NCBI Taxonomy" id="41880"/>
    <lineage>
        <taxon>Eukaryota</taxon>
        <taxon>Viridiplantae</taxon>
        <taxon>Chlorophyta</taxon>
        <taxon>Pseudoscourfieldiophyceae</taxon>
        <taxon>Pseudoscourfieldiales</taxon>
        <taxon>Pycnococcaceae</taxon>
        <taxon>Pycnococcus</taxon>
    </lineage>
</organism>
<reference evidence="4" key="1">
    <citation type="submission" date="2020-10" db="EMBL/GenBank/DDBJ databases">
        <title>Unveiling of a novel bifunctional photoreceptor, Dualchrome1, isolated from a cosmopolitan green alga.</title>
        <authorList>
            <person name="Suzuki S."/>
            <person name="Kawachi M."/>
        </authorList>
    </citation>
    <scope>NUCLEOTIDE SEQUENCE</scope>
    <source>
        <strain evidence="4">NIES 2893</strain>
    </source>
</reference>
<protein>
    <recommendedName>
        <fullName evidence="3">DUF7755 domain-containing protein</fullName>
    </recommendedName>
</protein>
<evidence type="ECO:0000259" key="3">
    <source>
        <dbReference type="Pfam" id="PF24938"/>
    </source>
</evidence>
<dbReference type="AlphaFoldDB" id="A0A830HR02"/>
<feature type="domain" description="DUF7755" evidence="3">
    <location>
        <begin position="151"/>
        <end position="248"/>
    </location>
</feature>
<dbReference type="InterPro" id="IPR056657">
    <property type="entry name" value="DUF7755"/>
</dbReference>
<gene>
    <name evidence="4" type="ORF">PPROV_000819700</name>
</gene>
<keyword evidence="2" id="KW-1133">Transmembrane helix</keyword>
<accession>A0A830HR02</accession>
<feature type="compositionally biased region" description="Low complexity" evidence="1">
    <location>
        <begin position="277"/>
        <end position="299"/>
    </location>
</feature>
<feature type="transmembrane region" description="Helical" evidence="2">
    <location>
        <begin position="418"/>
        <end position="435"/>
    </location>
</feature>
<evidence type="ECO:0000256" key="2">
    <source>
        <dbReference type="SAM" id="Phobius"/>
    </source>
</evidence>
<dbReference type="Proteomes" id="UP000660262">
    <property type="component" value="Unassembled WGS sequence"/>
</dbReference>
<dbReference type="EMBL" id="BNJQ01000025">
    <property type="protein sequence ID" value="GHP09462.1"/>
    <property type="molecule type" value="Genomic_DNA"/>
</dbReference>
<feature type="compositionally biased region" description="Low complexity" evidence="1">
    <location>
        <begin position="99"/>
        <end position="113"/>
    </location>
</feature>
<evidence type="ECO:0000256" key="1">
    <source>
        <dbReference type="SAM" id="MobiDB-lite"/>
    </source>
</evidence>
<keyword evidence="2" id="KW-0472">Membrane</keyword>
<evidence type="ECO:0000313" key="4">
    <source>
        <dbReference type="EMBL" id="GHP09462.1"/>
    </source>
</evidence>
<dbReference type="Gene3D" id="2.60.60.20">
    <property type="entry name" value="PLAT/LH2 domain"/>
    <property type="match status" value="1"/>
</dbReference>
<dbReference type="PANTHER" id="PTHR36330:SF2">
    <property type="entry name" value="LIPASE_LIPOOXYGENASE, PLAT_LH2 FAMILY PROTEIN"/>
    <property type="match status" value="1"/>
</dbReference>
<evidence type="ECO:0000313" key="5">
    <source>
        <dbReference type="Proteomes" id="UP000660262"/>
    </source>
</evidence>
<comment type="caution">
    <text evidence="4">The sequence shown here is derived from an EMBL/GenBank/DDBJ whole genome shotgun (WGS) entry which is preliminary data.</text>
</comment>
<name>A0A830HR02_9CHLO</name>
<sequence>MSELEQRLRERDDHARDAVILIRQRGIDVRESVAASLNVIAHVDDTSFPSINYACVNTHRVSSPMATTRFVHRQGGGAGKLPRLAPRRVRPSLFLHATSTSSSSSSSPSSVESSEGEIWRRARARTLTTPTALCAHPPITTDEEHGQAVKYRVKFVTAYGRGAGASTQDAGVQTCLLAEDGRAFMFRVEPYTEQLETGWVKRRFEDGAVDEVVVDAPDLGENIAAVWVAPEEGTWCLQEVDVQRVDAEGKGGKMQRFACGALLGEPPARDTAVELRPTATASTSTDTSTPTFTPAPSNANFTDEEREVLARLGVEEYRRRRRKAALIDAALVGSGAGVLAFAVPSLAPAYAFGGAVGATYLALLGLGVDAIGDEGMGPISRVRRVLGAPPVRLALVGAATVLAVTYGDDEMSQTLARLAAGAGGFFCYKLAVIVAV</sequence>
<feature type="transmembrane region" description="Helical" evidence="2">
    <location>
        <begin position="384"/>
        <end position="406"/>
    </location>
</feature>